<evidence type="ECO:0000256" key="1">
    <source>
        <dbReference type="SAM" id="MobiDB-lite"/>
    </source>
</evidence>
<dbReference type="AlphaFoldDB" id="A0A0J0XKT9"/>
<evidence type="ECO:0000313" key="3">
    <source>
        <dbReference type="Proteomes" id="UP000053611"/>
    </source>
</evidence>
<keyword evidence="3" id="KW-1185">Reference proteome</keyword>
<dbReference type="EMBL" id="KQ087214">
    <property type="protein sequence ID" value="KLT41716.1"/>
    <property type="molecule type" value="Genomic_DNA"/>
</dbReference>
<accession>A0A0J0XKT9</accession>
<evidence type="ECO:0000313" key="2">
    <source>
        <dbReference type="EMBL" id="KLT41716.1"/>
    </source>
</evidence>
<protein>
    <submittedName>
        <fullName evidence="2">Uncharacterized protein</fullName>
    </submittedName>
</protein>
<gene>
    <name evidence="2" type="ORF">CC85DRAFT_108936</name>
</gene>
<name>A0A0J0XKT9_9TREE</name>
<dbReference type="Proteomes" id="UP000053611">
    <property type="component" value="Unassembled WGS sequence"/>
</dbReference>
<organism evidence="2 3">
    <name type="scientific">Cutaneotrichosporon oleaginosum</name>
    <dbReference type="NCBI Taxonomy" id="879819"/>
    <lineage>
        <taxon>Eukaryota</taxon>
        <taxon>Fungi</taxon>
        <taxon>Dikarya</taxon>
        <taxon>Basidiomycota</taxon>
        <taxon>Agaricomycotina</taxon>
        <taxon>Tremellomycetes</taxon>
        <taxon>Trichosporonales</taxon>
        <taxon>Trichosporonaceae</taxon>
        <taxon>Cutaneotrichosporon</taxon>
    </lineage>
</organism>
<dbReference type="GeneID" id="28979909"/>
<feature type="region of interest" description="Disordered" evidence="1">
    <location>
        <begin position="48"/>
        <end position="69"/>
    </location>
</feature>
<reference evidence="2 3" key="1">
    <citation type="submission" date="2015-03" db="EMBL/GenBank/DDBJ databases">
        <title>Genomics and transcriptomics of the oil-accumulating basidiomycete yeast T. oleaginosus allow insights into substrate utilization and the diverse evolutionary trajectories of mating systems in fungi.</title>
        <authorList>
            <consortium name="DOE Joint Genome Institute"/>
            <person name="Kourist R."/>
            <person name="Kracht O."/>
            <person name="Bracharz F."/>
            <person name="Lipzen A."/>
            <person name="Nolan M."/>
            <person name="Ohm R."/>
            <person name="Grigoriev I."/>
            <person name="Sun S."/>
            <person name="Heitman J."/>
            <person name="Bruck T."/>
            <person name="Nowrousian M."/>
        </authorList>
    </citation>
    <scope>NUCLEOTIDE SEQUENCE [LARGE SCALE GENOMIC DNA]</scope>
    <source>
        <strain evidence="2 3">IBC0246</strain>
    </source>
</reference>
<sequence length="202" mass="22166">MALPRGASPDLRPLPHPYHLCRRRTQHARTTSHHGPCVLAGTLASPRPCARIRSNPGRPSALPRPPAKPRSRFCGGAWAGADGVPRRAWVRRTLALLFLLVPAHTLSLHRVPSAQRPVPLCGARRHRGTRTRRIRRAAPAPRARLHLANTERTPGRAVEFDRTRRARAAGRSQRNLLLAPRPASAVTATGAHVILRDVSSLC</sequence>
<proteinExistence type="predicted"/>
<dbReference type="RefSeq" id="XP_018278207.1">
    <property type="nucleotide sequence ID" value="XM_018419306.1"/>
</dbReference>